<dbReference type="Proteomes" id="UP000283077">
    <property type="component" value="Unassembled WGS sequence"/>
</dbReference>
<dbReference type="Pfam" id="PF05621">
    <property type="entry name" value="TniB"/>
    <property type="match status" value="1"/>
</dbReference>
<organism evidence="2 3">
    <name type="scientific">Rheinheimera riviphila</name>
    <dbReference type="NCBI Taxonomy" id="1834037"/>
    <lineage>
        <taxon>Bacteria</taxon>
        <taxon>Pseudomonadati</taxon>
        <taxon>Pseudomonadota</taxon>
        <taxon>Gammaproteobacteria</taxon>
        <taxon>Chromatiales</taxon>
        <taxon>Chromatiaceae</taxon>
        <taxon>Rheinheimera</taxon>
    </lineage>
</organism>
<protein>
    <recommendedName>
        <fullName evidence="1">AAA+ ATPase domain-containing protein</fullName>
    </recommendedName>
</protein>
<dbReference type="CDD" id="cd00882">
    <property type="entry name" value="Ras_like_GTPase"/>
    <property type="match status" value="1"/>
</dbReference>
<evidence type="ECO:0000313" key="3">
    <source>
        <dbReference type="Proteomes" id="UP000283077"/>
    </source>
</evidence>
<feature type="domain" description="AAA+ ATPase" evidence="1">
    <location>
        <begin position="59"/>
        <end position="206"/>
    </location>
</feature>
<proteinExistence type="predicted"/>
<dbReference type="AlphaFoldDB" id="A0A437QF64"/>
<dbReference type="Gene3D" id="3.40.50.300">
    <property type="entry name" value="P-loop containing nucleotide triphosphate hydrolases"/>
    <property type="match status" value="1"/>
</dbReference>
<name>A0A437QF64_9GAMM</name>
<dbReference type="SMART" id="SM00382">
    <property type="entry name" value="AAA"/>
    <property type="match status" value="1"/>
</dbReference>
<accession>A0A437QF64</accession>
<dbReference type="InterPro" id="IPR008868">
    <property type="entry name" value="TniB"/>
</dbReference>
<keyword evidence="3" id="KW-1185">Reference proteome</keyword>
<dbReference type="InterPro" id="IPR027417">
    <property type="entry name" value="P-loop_NTPase"/>
</dbReference>
<dbReference type="InterPro" id="IPR003593">
    <property type="entry name" value="AAA+_ATPase"/>
</dbReference>
<dbReference type="SUPFAM" id="SSF52540">
    <property type="entry name" value="P-loop containing nucleoside triphosphate hydrolases"/>
    <property type="match status" value="1"/>
</dbReference>
<dbReference type="OrthoDB" id="6058098at2"/>
<comment type="caution">
    <text evidence="2">The sequence shown here is derived from an EMBL/GenBank/DDBJ whole genome shotgun (WGS) entry which is preliminary data.</text>
</comment>
<sequence length="360" mass="41684">MMELIIRSPISWTFKMTPEQKEKIRAVKNIFIPTNTLQKMLQSMKRIRELAIIDGYKNRPDCMFVTGETGVGKTTFIEQYLEANQRYDVADGEEEKTVIPVLYCSLPKSKRPVHVVEQLLVKMGDELQGKGDDVPGLTNRLVHLAKKAKVELIIIDEFQHAIDAANEDIFEDIGEWFKIFIDAARIPIVFLGVPWAKPILDVNDQLRRRVRKNSYTIENYTLDTFNEFQMFLQRVEQELPIKPYRELWEQEMAFRLFAASRGNLSELMEGIIQPACIEAIYDESQFISERHFIDAVEENTDWLDGNNPLAVEIDKVEALQQKTSSYWNENAERLASKVVKPTYATVKFSNLNLQTVLSKR</sequence>
<evidence type="ECO:0000259" key="1">
    <source>
        <dbReference type="SMART" id="SM00382"/>
    </source>
</evidence>
<dbReference type="EMBL" id="SACS01000026">
    <property type="protein sequence ID" value="RVU33162.1"/>
    <property type="molecule type" value="Genomic_DNA"/>
</dbReference>
<reference evidence="2 3" key="1">
    <citation type="submission" date="2019-01" db="EMBL/GenBank/DDBJ databases">
        <authorList>
            <person name="Chen W.-M."/>
        </authorList>
    </citation>
    <scope>NUCLEOTIDE SEQUENCE [LARGE SCALE GENOMIC DNA]</scope>
    <source>
        <strain evidence="2 3">KYPC3</strain>
    </source>
</reference>
<evidence type="ECO:0000313" key="2">
    <source>
        <dbReference type="EMBL" id="RVU33162.1"/>
    </source>
</evidence>
<gene>
    <name evidence="2" type="ORF">EOE67_18160</name>
</gene>